<gene>
    <name evidence="2" type="ORF">TM35_000481240</name>
</gene>
<evidence type="ECO:0000313" key="3">
    <source>
        <dbReference type="Proteomes" id="UP000192257"/>
    </source>
</evidence>
<comment type="caution">
    <text evidence="2">The sequence shown here is derived from an EMBL/GenBank/DDBJ whole genome shotgun (WGS) entry which is preliminary data.</text>
</comment>
<proteinExistence type="predicted"/>
<dbReference type="AlphaFoldDB" id="A0A1X0NI68"/>
<evidence type="ECO:0000256" key="1">
    <source>
        <dbReference type="SAM" id="MobiDB-lite"/>
    </source>
</evidence>
<dbReference type="SUPFAM" id="SSF47473">
    <property type="entry name" value="EF-hand"/>
    <property type="match status" value="1"/>
</dbReference>
<dbReference type="EMBL" id="NBCO01000048">
    <property type="protein sequence ID" value="ORC84163.1"/>
    <property type="molecule type" value="Genomic_DNA"/>
</dbReference>
<dbReference type="VEuPathDB" id="TriTrypDB:TM35_000481240"/>
<dbReference type="GeneID" id="39990240"/>
<dbReference type="OrthoDB" id="272585at2759"/>
<dbReference type="RefSeq" id="XP_028878229.1">
    <property type="nucleotide sequence ID" value="XM_029030460.1"/>
</dbReference>
<dbReference type="InterPro" id="IPR011992">
    <property type="entry name" value="EF-hand-dom_pair"/>
</dbReference>
<keyword evidence="3" id="KW-1185">Reference proteome</keyword>
<dbReference type="Proteomes" id="UP000192257">
    <property type="component" value="Unassembled WGS sequence"/>
</dbReference>
<organism evidence="2 3">
    <name type="scientific">Trypanosoma theileri</name>
    <dbReference type="NCBI Taxonomy" id="67003"/>
    <lineage>
        <taxon>Eukaryota</taxon>
        <taxon>Discoba</taxon>
        <taxon>Euglenozoa</taxon>
        <taxon>Kinetoplastea</taxon>
        <taxon>Metakinetoplastina</taxon>
        <taxon>Trypanosomatida</taxon>
        <taxon>Trypanosomatidae</taxon>
        <taxon>Trypanosoma</taxon>
    </lineage>
</organism>
<sequence length="316" mass="35718">MTSYSTDHMYTQGEATLTQEPPPPRYVLQVSTGKWHRKSASSKVFKKAEGENMQNSLDYFLRKAMYTSVSTTCDNNKTDSSPEDVIKEIDQFEVRHCGEPLHRHSFPSALTEVNPIVGLLCGIPLYEIHDALLQKKASELQRQQQQQNYCCHSEPLRLTLDELYDTCVQLVSTMVSYEYLQRMFSTLPTYSQDNSVLLSAFFSFLVERSFHPRLNHNVHAIFKAFDPEKTGVISVAVLSPPVFLAWAELNLFGTLRGDWEKMAAALEKANGVDLSIVDGNHLLTPEATRAVFCASDLLYKAIESVEMDVVQTKTSF</sequence>
<protein>
    <recommendedName>
        <fullName evidence="4">EF-hand domain-containing protein</fullName>
    </recommendedName>
</protein>
<feature type="compositionally biased region" description="Polar residues" evidence="1">
    <location>
        <begin position="1"/>
        <end position="19"/>
    </location>
</feature>
<reference evidence="2 3" key="1">
    <citation type="submission" date="2017-03" db="EMBL/GenBank/DDBJ databases">
        <title>An alternative strategy for trypanosome survival in the mammalian bloodstream revealed through genome and transcriptome analysis of the ubiquitous bovine parasite Trypanosoma (Megatrypanum) theileri.</title>
        <authorList>
            <person name="Kelly S."/>
            <person name="Ivens A."/>
            <person name="Mott A."/>
            <person name="O'Neill E."/>
            <person name="Emms D."/>
            <person name="Macleod O."/>
            <person name="Voorheis P."/>
            <person name="Matthews J."/>
            <person name="Matthews K."/>
            <person name="Carrington M."/>
        </authorList>
    </citation>
    <scope>NUCLEOTIDE SEQUENCE [LARGE SCALE GENOMIC DNA]</scope>
    <source>
        <strain evidence="2">Edinburgh</strain>
    </source>
</reference>
<accession>A0A1X0NI68</accession>
<evidence type="ECO:0000313" key="2">
    <source>
        <dbReference type="EMBL" id="ORC84163.1"/>
    </source>
</evidence>
<name>A0A1X0NI68_9TRYP</name>
<feature type="region of interest" description="Disordered" evidence="1">
    <location>
        <begin position="1"/>
        <end position="24"/>
    </location>
</feature>
<evidence type="ECO:0008006" key="4">
    <source>
        <dbReference type="Google" id="ProtNLM"/>
    </source>
</evidence>